<sequence>NTITDIIVNKVLLYNIFFIYFPSFDPEAFHTQNYKKSIQTKKPHASEAFR</sequence>
<organism evidence="1">
    <name type="scientific">marine metagenome</name>
    <dbReference type="NCBI Taxonomy" id="408172"/>
    <lineage>
        <taxon>unclassified sequences</taxon>
        <taxon>metagenomes</taxon>
        <taxon>ecological metagenomes</taxon>
    </lineage>
</organism>
<dbReference type="AlphaFoldDB" id="A0A382YF05"/>
<evidence type="ECO:0000313" key="1">
    <source>
        <dbReference type="EMBL" id="SVD81886.1"/>
    </source>
</evidence>
<name>A0A382YF05_9ZZZZ</name>
<proteinExistence type="predicted"/>
<protein>
    <submittedName>
        <fullName evidence="1">Uncharacterized protein</fullName>
    </submittedName>
</protein>
<dbReference type="EMBL" id="UINC01175322">
    <property type="protein sequence ID" value="SVD81886.1"/>
    <property type="molecule type" value="Genomic_DNA"/>
</dbReference>
<gene>
    <name evidence="1" type="ORF">METZ01_LOCUS434740</name>
</gene>
<accession>A0A382YF05</accession>
<feature type="non-terminal residue" evidence="1">
    <location>
        <position position="1"/>
    </location>
</feature>
<reference evidence="1" key="1">
    <citation type="submission" date="2018-05" db="EMBL/GenBank/DDBJ databases">
        <authorList>
            <person name="Lanie J.A."/>
            <person name="Ng W.-L."/>
            <person name="Kazmierczak K.M."/>
            <person name="Andrzejewski T.M."/>
            <person name="Davidsen T.M."/>
            <person name="Wayne K.J."/>
            <person name="Tettelin H."/>
            <person name="Glass J.I."/>
            <person name="Rusch D."/>
            <person name="Podicherti R."/>
            <person name="Tsui H.-C.T."/>
            <person name="Winkler M.E."/>
        </authorList>
    </citation>
    <scope>NUCLEOTIDE SEQUENCE</scope>
</reference>